<dbReference type="AlphaFoldDB" id="A0A8H5CI32"/>
<feature type="compositionally biased region" description="Low complexity" evidence="1">
    <location>
        <begin position="233"/>
        <end position="242"/>
    </location>
</feature>
<sequence>MAPSIPKGKITKAQISVPIMCDESRSSSSSNDMPYTFYEGGNSHSEFSISTGASSARPRTPASASSSQYEYDGSFIDMDGAKQVSSRRAPRVSGENGRPELDNISPSKKALWRFAPKPRKSDGIDPFELSEPKADKPKMQRSGSLLKKLQPSSSSKPPTPSTGVPASDLKRSESGKYAPGKAKAKPVISNPIPLPSNTTLPDQGKIDANFAKIPLGYEETCRLYQEKKGQTTAASPPASASALKKQISSPVPIPLSATQVSLPLSAKMGEEEEEPSPPALPPKDIKRRPVKKSSASSRSPSRPVRKSLVPPSSAPAPAYVSTTAARLKKSREPGRAEPNAPLSASSSPFASPSNSPSPSPPRKSPVRVPAALGRAPVKNPPPELYLPPLTPLTPRDVDVDSEGESSSASIFFTPDILGWDLEPSAKESRFGENKQTRIIRELKKGTGKEKALPVKVEQKYIQLGGFRKNGDTYDEMESVIGSMGSVSMYLEDEMRENRLPQMLLLWTLTSVQDEAVALRTPSTKLRFLSRTWL</sequence>
<keyword evidence="3" id="KW-1185">Reference proteome</keyword>
<feature type="region of interest" description="Disordered" evidence="1">
    <location>
        <begin position="21"/>
        <end position="204"/>
    </location>
</feature>
<protein>
    <submittedName>
        <fullName evidence="2">Uncharacterized protein</fullName>
    </submittedName>
</protein>
<comment type="caution">
    <text evidence="2">The sequence shown here is derived from an EMBL/GenBank/DDBJ whole genome shotgun (WGS) entry which is preliminary data.</text>
</comment>
<proteinExistence type="predicted"/>
<dbReference type="Proteomes" id="UP000541558">
    <property type="component" value="Unassembled WGS sequence"/>
</dbReference>
<dbReference type="EMBL" id="JAACJK010000001">
    <property type="protein sequence ID" value="KAF5341898.1"/>
    <property type="molecule type" value="Genomic_DNA"/>
</dbReference>
<evidence type="ECO:0000256" key="1">
    <source>
        <dbReference type="SAM" id="MobiDB-lite"/>
    </source>
</evidence>
<evidence type="ECO:0000313" key="2">
    <source>
        <dbReference type="EMBL" id="KAF5341898.1"/>
    </source>
</evidence>
<feature type="compositionally biased region" description="Low complexity" evidence="1">
    <location>
        <begin position="338"/>
        <end position="354"/>
    </location>
</feature>
<accession>A0A8H5CI32</accession>
<name>A0A8H5CI32_9AGAR</name>
<evidence type="ECO:0000313" key="3">
    <source>
        <dbReference type="Proteomes" id="UP000541558"/>
    </source>
</evidence>
<feature type="compositionally biased region" description="Polar residues" evidence="1">
    <location>
        <begin position="42"/>
        <end position="52"/>
    </location>
</feature>
<reference evidence="2 3" key="1">
    <citation type="journal article" date="2020" name="ISME J.">
        <title>Uncovering the hidden diversity of litter-decomposition mechanisms in mushroom-forming fungi.</title>
        <authorList>
            <person name="Floudas D."/>
            <person name="Bentzer J."/>
            <person name="Ahren D."/>
            <person name="Johansson T."/>
            <person name="Persson P."/>
            <person name="Tunlid A."/>
        </authorList>
    </citation>
    <scope>NUCLEOTIDE SEQUENCE [LARGE SCALE GENOMIC DNA]</scope>
    <source>
        <strain evidence="2 3">CBS 175.51</strain>
    </source>
</reference>
<dbReference type="OrthoDB" id="10404692at2759"/>
<feature type="compositionally biased region" description="Low complexity" evidence="1">
    <location>
        <begin position="142"/>
        <end position="156"/>
    </location>
</feature>
<feature type="compositionally biased region" description="Low complexity" evidence="1">
    <location>
        <begin position="53"/>
        <end position="67"/>
    </location>
</feature>
<gene>
    <name evidence="2" type="ORF">D9611_001397</name>
</gene>
<feature type="compositionally biased region" description="Low complexity" evidence="1">
    <location>
        <begin position="292"/>
        <end position="325"/>
    </location>
</feature>
<feature type="region of interest" description="Disordered" evidence="1">
    <location>
        <begin position="227"/>
        <end position="405"/>
    </location>
</feature>
<feature type="compositionally biased region" description="Pro residues" evidence="1">
    <location>
        <begin position="378"/>
        <end position="391"/>
    </location>
</feature>
<organism evidence="2 3">
    <name type="scientific">Ephemerocybe angulata</name>
    <dbReference type="NCBI Taxonomy" id="980116"/>
    <lineage>
        <taxon>Eukaryota</taxon>
        <taxon>Fungi</taxon>
        <taxon>Dikarya</taxon>
        <taxon>Basidiomycota</taxon>
        <taxon>Agaricomycotina</taxon>
        <taxon>Agaricomycetes</taxon>
        <taxon>Agaricomycetidae</taxon>
        <taxon>Agaricales</taxon>
        <taxon>Agaricineae</taxon>
        <taxon>Psathyrellaceae</taxon>
        <taxon>Ephemerocybe</taxon>
    </lineage>
</organism>